<proteinExistence type="predicted"/>
<dbReference type="CDD" id="cd06233">
    <property type="entry name" value="M14-like"/>
    <property type="match status" value="1"/>
</dbReference>
<dbReference type="Proteomes" id="UP000564496">
    <property type="component" value="Unassembled WGS sequence"/>
</dbReference>
<reference evidence="1 2" key="1">
    <citation type="submission" date="2020-07" db="EMBL/GenBank/DDBJ databases">
        <title>Sequencing the genomes of 1000 actinobacteria strains.</title>
        <authorList>
            <person name="Klenk H.-P."/>
        </authorList>
    </citation>
    <scope>NUCLEOTIDE SEQUENCE [LARGE SCALE GENOMIC DNA]</scope>
    <source>
        <strain evidence="1 2">DSM 26487</strain>
    </source>
</reference>
<dbReference type="SUPFAM" id="SSF53187">
    <property type="entry name" value="Zn-dependent exopeptidases"/>
    <property type="match status" value="1"/>
</dbReference>
<dbReference type="RefSeq" id="WP_179659624.1">
    <property type="nucleotide sequence ID" value="NZ_JACBZR010000001.1"/>
</dbReference>
<gene>
    <name evidence="1" type="ORF">BJ988_003945</name>
</gene>
<dbReference type="AlphaFoldDB" id="A0A7Z0ITX0"/>
<evidence type="ECO:0000313" key="2">
    <source>
        <dbReference type="Proteomes" id="UP000564496"/>
    </source>
</evidence>
<dbReference type="InterPro" id="IPR021259">
    <property type="entry name" value="DUF2817"/>
</dbReference>
<comment type="caution">
    <text evidence="1">The sequence shown here is derived from an EMBL/GenBank/DDBJ whole genome shotgun (WGS) entry which is preliminary data.</text>
</comment>
<keyword evidence="2" id="KW-1185">Reference proteome</keyword>
<sequence length="361" mass="39961">MSEAFSDTYAEARRRFLDLVAERGAQLESVPHPTERGADGEELAIDVATFGDPEAAKSFLVVSGTHGQEGFLGSALQLELLRELEIPDGVNIVALHALNPWGFSHHSRTDEDNIDLNRNFLDHEDPFPRNELYRELFPTLCPEGWTEETSDWSGVLDEMVRAHGPQQMITALSGGQAVEPTGITYVGDRPAWSHTVVAELLPHVLANAEKIAFIEWHTGIGEWGELAHICSLPAGSPGHERVVDWLGESARTSFSSSARMSEGHTPSYTGFFSAWLPSTAPWAEWAGLLIEVGTYDNLTVLNTVRIDRWLKYATGQTYTSREEMLDLMMEGLNPASPAWRAAAMKNGIDAQMRMLEGLTQW</sequence>
<name>A0A7Z0ITX0_9ACTN</name>
<dbReference type="EMBL" id="JACBZR010000001">
    <property type="protein sequence ID" value="NYI79297.1"/>
    <property type="molecule type" value="Genomic_DNA"/>
</dbReference>
<protein>
    <recommendedName>
        <fullName evidence="3">DUF2817 domain-containing protein</fullName>
    </recommendedName>
</protein>
<evidence type="ECO:0008006" key="3">
    <source>
        <dbReference type="Google" id="ProtNLM"/>
    </source>
</evidence>
<dbReference type="Pfam" id="PF10994">
    <property type="entry name" value="DUF2817"/>
    <property type="match status" value="1"/>
</dbReference>
<evidence type="ECO:0000313" key="1">
    <source>
        <dbReference type="EMBL" id="NYI79297.1"/>
    </source>
</evidence>
<accession>A0A7Z0ITX0</accession>
<organism evidence="1 2">
    <name type="scientific">Nocardioides panzhihuensis</name>
    <dbReference type="NCBI Taxonomy" id="860243"/>
    <lineage>
        <taxon>Bacteria</taxon>
        <taxon>Bacillati</taxon>
        <taxon>Actinomycetota</taxon>
        <taxon>Actinomycetes</taxon>
        <taxon>Propionibacteriales</taxon>
        <taxon>Nocardioidaceae</taxon>
        <taxon>Nocardioides</taxon>
    </lineage>
</organism>
<dbReference type="Gene3D" id="3.40.630.10">
    <property type="entry name" value="Zn peptidases"/>
    <property type="match status" value="1"/>
</dbReference>